<organism evidence="4 5">
    <name type="scientific">Loigolactobacillus jiayinensis</name>
    <dbReference type="NCBI Taxonomy" id="2486016"/>
    <lineage>
        <taxon>Bacteria</taxon>
        <taxon>Bacillati</taxon>
        <taxon>Bacillota</taxon>
        <taxon>Bacilli</taxon>
        <taxon>Lactobacillales</taxon>
        <taxon>Lactobacillaceae</taxon>
        <taxon>Loigolactobacillus</taxon>
    </lineage>
</organism>
<protein>
    <submittedName>
        <fullName evidence="4">Glycosyltransferase</fullName>
        <ecNumber evidence="4">2.4.-.-</ecNumber>
    </submittedName>
</protein>
<keyword evidence="2 4" id="KW-0808">Transferase</keyword>
<proteinExistence type="predicted"/>
<evidence type="ECO:0000256" key="1">
    <source>
        <dbReference type="ARBA" id="ARBA00022676"/>
    </source>
</evidence>
<dbReference type="RefSeq" id="WP_164509529.1">
    <property type="nucleotide sequence ID" value="NZ_JBHSSL010000055.1"/>
</dbReference>
<feature type="domain" description="Glycosyl transferase family 1" evidence="3">
    <location>
        <begin position="329"/>
        <end position="483"/>
    </location>
</feature>
<dbReference type="GO" id="GO:0016757">
    <property type="term" value="F:glycosyltransferase activity"/>
    <property type="evidence" value="ECO:0007669"/>
    <property type="project" value="UniProtKB-KW"/>
</dbReference>
<reference evidence="5" key="1">
    <citation type="journal article" date="2019" name="Int. J. Syst. Evol. Microbiol.">
        <title>The Global Catalogue of Microorganisms (GCM) 10K type strain sequencing project: providing services to taxonomists for standard genome sequencing and annotation.</title>
        <authorList>
            <consortium name="The Broad Institute Genomics Platform"/>
            <consortium name="The Broad Institute Genome Sequencing Center for Infectious Disease"/>
            <person name="Wu L."/>
            <person name="Ma J."/>
        </authorList>
    </citation>
    <scope>NUCLEOTIDE SEQUENCE [LARGE SCALE GENOMIC DNA]</scope>
    <source>
        <strain evidence="5">CCM 8904</strain>
    </source>
</reference>
<dbReference type="InterPro" id="IPR001296">
    <property type="entry name" value="Glyco_trans_1"/>
</dbReference>
<sequence>MYYFLTEQLAAQPSGIEHAQIKRLQLFKQNHVPAKIFTNAYDRFFHYHATINGLHEHDILNLFDWLQHAETYHGVKKMVKDIKAPGNYDTVITKNNYTDYLINNHVILRIIPFNFAAKQVSEVHFSAFNGQVVQKDFYDTRGFLSFTQFMDQNGGGVVSEVMYTPQHQPAVEKIYRHSGNQYPVTCYRIFNYAGNDWYFDNMNQLIRFVLDELNLKQPQIPDTLLADLDYVYDRPLTWLTTKTRNFLVWHNIHTVDPMNLDGPIYANYRFELDNATKFAGLIVPTQKQANDIKRRFAPKMPVITLPYGYVTAKQLTAAKIPLASRIRHKIIAVARIHPQKNLPDMIKAFQLIQQKIPDATLDIWGYTNDQKLLQQLQKQVADLNLTANVAFKGYSQNLDQVYDSAQLMLLTSLHEGNPLSLIEAFAHGVPIISYATNYGPAEVITPDVNGAVIPQGDYQQLAATAIKYLQDQPLLAQLSHNAYAARQTFSATATWQQWTASSVIQ</sequence>
<evidence type="ECO:0000259" key="3">
    <source>
        <dbReference type="Pfam" id="PF00534"/>
    </source>
</evidence>
<dbReference type="PANTHER" id="PTHR12526:SF629">
    <property type="entry name" value="TEICHURONIC ACID BIOSYNTHESIS GLYCOSYLTRANSFERASE TUAH-RELATED"/>
    <property type="match status" value="1"/>
</dbReference>
<dbReference type="SUPFAM" id="SSF53756">
    <property type="entry name" value="UDP-Glycosyltransferase/glycogen phosphorylase"/>
    <property type="match status" value="1"/>
</dbReference>
<dbReference type="Pfam" id="PF00534">
    <property type="entry name" value="Glycos_transf_1"/>
    <property type="match status" value="1"/>
</dbReference>
<dbReference type="EC" id="2.4.-.-" evidence="4"/>
<dbReference type="Gene3D" id="3.40.50.2000">
    <property type="entry name" value="Glycogen Phosphorylase B"/>
    <property type="match status" value="3"/>
</dbReference>
<evidence type="ECO:0000256" key="2">
    <source>
        <dbReference type="ARBA" id="ARBA00022679"/>
    </source>
</evidence>
<comment type="caution">
    <text evidence="4">The sequence shown here is derived from an EMBL/GenBank/DDBJ whole genome shotgun (WGS) entry which is preliminary data.</text>
</comment>
<accession>A0ABW1RH86</accession>
<gene>
    <name evidence="4" type="ORF">ACFQGP_09815</name>
</gene>
<keyword evidence="1 4" id="KW-0328">Glycosyltransferase</keyword>
<dbReference type="Proteomes" id="UP001596289">
    <property type="component" value="Unassembled WGS sequence"/>
</dbReference>
<evidence type="ECO:0000313" key="5">
    <source>
        <dbReference type="Proteomes" id="UP001596289"/>
    </source>
</evidence>
<keyword evidence="5" id="KW-1185">Reference proteome</keyword>
<evidence type="ECO:0000313" key="4">
    <source>
        <dbReference type="EMBL" id="MFC6170872.1"/>
    </source>
</evidence>
<dbReference type="EMBL" id="JBHSSL010000055">
    <property type="protein sequence ID" value="MFC6170872.1"/>
    <property type="molecule type" value="Genomic_DNA"/>
</dbReference>
<name>A0ABW1RH86_9LACO</name>
<dbReference type="PANTHER" id="PTHR12526">
    <property type="entry name" value="GLYCOSYLTRANSFERASE"/>
    <property type="match status" value="1"/>
</dbReference>